<protein>
    <submittedName>
        <fullName evidence="1">Uncharacterized protein</fullName>
    </submittedName>
</protein>
<name>A0AAV4WB91_9ARAC</name>
<keyword evidence="2" id="KW-1185">Reference proteome</keyword>
<evidence type="ECO:0000313" key="1">
    <source>
        <dbReference type="EMBL" id="GIY79892.1"/>
    </source>
</evidence>
<sequence length="110" mass="12388">MPSLQETLQVDSVSWKDFKAAGELQYPLKLPPYADKPHTLFQSYTRQTHFGIGAAYLFYPSNPTSYSTCLVCLNRARNHGKDSIFVAHSQMRAPFNAFSTGDTTSIYCEL</sequence>
<dbReference type="AlphaFoldDB" id="A0AAV4WB91"/>
<organism evidence="1 2">
    <name type="scientific">Caerostris darwini</name>
    <dbReference type="NCBI Taxonomy" id="1538125"/>
    <lineage>
        <taxon>Eukaryota</taxon>
        <taxon>Metazoa</taxon>
        <taxon>Ecdysozoa</taxon>
        <taxon>Arthropoda</taxon>
        <taxon>Chelicerata</taxon>
        <taxon>Arachnida</taxon>
        <taxon>Araneae</taxon>
        <taxon>Araneomorphae</taxon>
        <taxon>Entelegynae</taxon>
        <taxon>Araneoidea</taxon>
        <taxon>Araneidae</taxon>
        <taxon>Caerostris</taxon>
    </lineage>
</organism>
<gene>
    <name evidence="1" type="ORF">CDAR_33831</name>
</gene>
<evidence type="ECO:0000313" key="2">
    <source>
        <dbReference type="Proteomes" id="UP001054837"/>
    </source>
</evidence>
<reference evidence="1 2" key="1">
    <citation type="submission" date="2021-06" db="EMBL/GenBank/DDBJ databases">
        <title>Caerostris darwini draft genome.</title>
        <authorList>
            <person name="Kono N."/>
            <person name="Arakawa K."/>
        </authorList>
    </citation>
    <scope>NUCLEOTIDE SEQUENCE [LARGE SCALE GENOMIC DNA]</scope>
</reference>
<accession>A0AAV4WB91</accession>
<dbReference type="EMBL" id="BPLQ01014458">
    <property type="protein sequence ID" value="GIY79892.1"/>
    <property type="molecule type" value="Genomic_DNA"/>
</dbReference>
<comment type="caution">
    <text evidence="1">The sequence shown here is derived from an EMBL/GenBank/DDBJ whole genome shotgun (WGS) entry which is preliminary data.</text>
</comment>
<proteinExistence type="predicted"/>
<dbReference type="Proteomes" id="UP001054837">
    <property type="component" value="Unassembled WGS sequence"/>
</dbReference>